<reference evidence="2 3" key="1">
    <citation type="submission" date="2019-09" db="EMBL/GenBank/DDBJ databases">
        <title>Genome sequence and assembly of Adhaeribacter sp.</title>
        <authorList>
            <person name="Chhetri G."/>
        </authorList>
    </citation>
    <scope>NUCLEOTIDE SEQUENCE [LARGE SCALE GENOMIC DNA]</scope>
    <source>
        <strain evidence="2 3">DK36</strain>
    </source>
</reference>
<dbReference type="GO" id="GO:0004519">
    <property type="term" value="F:endonuclease activity"/>
    <property type="evidence" value="ECO:0007669"/>
    <property type="project" value="UniProtKB-KW"/>
</dbReference>
<name>A0A5M6D669_9BACT</name>
<keyword evidence="2" id="KW-0540">Nuclease</keyword>
<comment type="caution">
    <text evidence="2">The sequence shown here is derived from an EMBL/GenBank/DDBJ whole genome shotgun (WGS) entry which is preliminary data.</text>
</comment>
<protein>
    <submittedName>
        <fullName evidence="2">HNH endonuclease</fullName>
    </submittedName>
</protein>
<dbReference type="RefSeq" id="WP_150090523.1">
    <property type="nucleotide sequence ID" value="NZ_VWSF01000016.1"/>
</dbReference>
<dbReference type="InterPro" id="IPR029471">
    <property type="entry name" value="HNH_5"/>
</dbReference>
<keyword evidence="3" id="KW-1185">Reference proteome</keyword>
<keyword evidence="2" id="KW-0378">Hydrolase</keyword>
<evidence type="ECO:0000313" key="2">
    <source>
        <dbReference type="EMBL" id="KAA5542843.1"/>
    </source>
</evidence>
<dbReference type="EMBL" id="VWSF01000016">
    <property type="protein sequence ID" value="KAA5542843.1"/>
    <property type="molecule type" value="Genomic_DNA"/>
</dbReference>
<proteinExistence type="predicted"/>
<organism evidence="2 3">
    <name type="scientific">Adhaeribacter rhizoryzae</name>
    <dbReference type="NCBI Taxonomy" id="2607907"/>
    <lineage>
        <taxon>Bacteria</taxon>
        <taxon>Pseudomonadati</taxon>
        <taxon>Bacteroidota</taxon>
        <taxon>Cytophagia</taxon>
        <taxon>Cytophagales</taxon>
        <taxon>Hymenobacteraceae</taxon>
        <taxon>Adhaeribacter</taxon>
    </lineage>
</organism>
<dbReference type="AlphaFoldDB" id="A0A5M6D669"/>
<evidence type="ECO:0000313" key="3">
    <source>
        <dbReference type="Proteomes" id="UP000323426"/>
    </source>
</evidence>
<keyword evidence="2" id="KW-0255">Endonuclease</keyword>
<dbReference type="Proteomes" id="UP000323426">
    <property type="component" value="Unassembled WGS sequence"/>
</dbReference>
<sequence length="364" mass="42356">MNFVAYTFSDLGNELDIFTKSYTIEEFIVCPIEEIKNLKPKEERRCRFCGLDYSQTTFDNKPHIISELLGNKYLISDFECDKCNTFFGANYENDLANFLGMSRTFSGVKNKKDKIPIFNSPGYNLSARRTEFHGIKEGLIISLSKSAKGIFNIDSKEGRTEIKYPKQPYIPLKVYKALLKIALSILPEKYVLEYQYTFEYLKRSDNKYSEVAKIIHYELPYNHIVHNPVSFLFKKLKPESRIINHVFALYFQNHVFQFPIPFSKVDIDNNLYNGEPYSVPLCPPLLLSKPEFGAKYFRAIKDLSSNEKVREEEKITFSFDPNIMNDLKAYDSKTGEVTDKAFDPDEITEIYIAPYNSETLFYKS</sequence>
<dbReference type="Pfam" id="PF14279">
    <property type="entry name" value="HNH_5"/>
    <property type="match status" value="1"/>
</dbReference>
<evidence type="ECO:0000259" key="1">
    <source>
        <dbReference type="Pfam" id="PF14279"/>
    </source>
</evidence>
<feature type="domain" description="HNH endonuclease 5" evidence="1">
    <location>
        <begin position="46"/>
        <end position="95"/>
    </location>
</feature>
<gene>
    <name evidence="2" type="ORF">F0145_18050</name>
</gene>
<accession>A0A5M6D669</accession>